<dbReference type="EMBL" id="CDHN01000004">
    <property type="protein sequence ID" value="CEJ92349.1"/>
    <property type="molecule type" value="Genomic_DNA"/>
</dbReference>
<evidence type="ECO:0000313" key="4">
    <source>
        <dbReference type="Proteomes" id="UP000039046"/>
    </source>
</evidence>
<feature type="region of interest" description="Disordered" evidence="1">
    <location>
        <begin position="70"/>
        <end position="108"/>
    </location>
</feature>
<reference evidence="3 4" key="1">
    <citation type="journal article" date="2015" name="Genome Announc.">
        <title>Draft Genome Sequence and Gene Annotation of the Entomopathogenic Fungus Verticillium hemipterigenum.</title>
        <authorList>
            <person name="Horn F."/>
            <person name="Habel A."/>
            <person name="Scharf D.H."/>
            <person name="Dworschak J."/>
            <person name="Brakhage A.A."/>
            <person name="Guthke R."/>
            <person name="Hertweck C."/>
            <person name="Linde J."/>
        </authorList>
    </citation>
    <scope>NUCLEOTIDE SEQUENCE [LARGE SCALE GENOMIC DNA]</scope>
</reference>
<feature type="domain" description="Gag1-like clamp" evidence="2">
    <location>
        <begin position="152"/>
        <end position="341"/>
    </location>
</feature>
<keyword evidence="4" id="KW-1185">Reference proteome</keyword>
<feature type="compositionally biased region" description="Low complexity" evidence="1">
    <location>
        <begin position="76"/>
        <end position="87"/>
    </location>
</feature>
<evidence type="ECO:0000256" key="1">
    <source>
        <dbReference type="SAM" id="MobiDB-lite"/>
    </source>
</evidence>
<protein>
    <recommendedName>
        <fullName evidence="2">Gag1-like clamp domain-containing protein</fullName>
    </recommendedName>
</protein>
<dbReference type="HOGENOM" id="CLU_015359_1_1_1"/>
<dbReference type="PANTHER" id="PTHR28065:SF1">
    <property type="entry name" value="DUF4050 DOMAIN-CONTAINING PROTEIN"/>
    <property type="match status" value="1"/>
</dbReference>
<evidence type="ECO:0000313" key="3">
    <source>
        <dbReference type="EMBL" id="CEJ92349.1"/>
    </source>
</evidence>
<accession>A0A0A1TC48</accession>
<dbReference type="InterPro" id="IPR053274">
    <property type="entry name" value="Fluconazole_resistance"/>
</dbReference>
<organism evidence="3 4">
    <name type="scientific">[Torrubiella] hemipterigena</name>
    <dbReference type="NCBI Taxonomy" id="1531966"/>
    <lineage>
        <taxon>Eukaryota</taxon>
        <taxon>Fungi</taxon>
        <taxon>Dikarya</taxon>
        <taxon>Ascomycota</taxon>
        <taxon>Pezizomycotina</taxon>
        <taxon>Sordariomycetes</taxon>
        <taxon>Hypocreomycetidae</taxon>
        <taxon>Hypocreales</taxon>
        <taxon>Clavicipitaceae</taxon>
        <taxon>Clavicipitaceae incertae sedis</taxon>
        <taxon>'Torrubiella' clade</taxon>
    </lineage>
</organism>
<gene>
    <name evidence="3" type="ORF">VHEMI08006</name>
</gene>
<dbReference type="InterPro" id="IPR025124">
    <property type="entry name" value="Gag1-like_clamp"/>
</dbReference>
<proteinExistence type="predicted"/>
<dbReference type="Pfam" id="PF13259">
    <property type="entry name" value="clamp_Gag1-like"/>
    <property type="match status" value="1"/>
</dbReference>
<dbReference type="STRING" id="1531966.A0A0A1TC48"/>
<feature type="region of interest" description="Disordered" evidence="1">
    <location>
        <begin position="338"/>
        <end position="407"/>
    </location>
</feature>
<sequence length="407" mass="45294">MMFSELYKGSLALRSESPLNPKTPAEWTKSEYADLYSKDKVKQKEAVRRYLKEKVRTNWEFPAAINGLAQRDTSMADLAPEPDSAPAAEDHNDDALASAAESDGSDAESIYSIVSEDEHYRPRAEWTSDVEELRELQEQGRASTASRRSDSGAKAANQQRLFNIRARRRREVREEMKENPGLAIFEARRDAWTGARTVRVRTKPNVSPPASPRSPRRFFFRRSMSTSPPNAVPSPIMQQLETASDTSSIAKDDGQLSKKMSVGETSVAAADPKTFPVETLLPLAQPILPPENGLRACITPATYHSLYDKIVLHNMTPSCPINLADMMQTCVSGWKRDGEWPPKMSAPEPLIASRKPKKKEVESPTSRRLSFGLRTKDKDDEARTKGFRKSLQRALGFGTPQAVSGGN</sequence>
<feature type="region of interest" description="Disordered" evidence="1">
    <location>
        <begin position="136"/>
        <end position="161"/>
    </location>
</feature>
<evidence type="ECO:0000259" key="2">
    <source>
        <dbReference type="Pfam" id="PF13259"/>
    </source>
</evidence>
<dbReference type="PANTHER" id="PTHR28065">
    <property type="entry name" value="FREQUENIN"/>
    <property type="match status" value="1"/>
</dbReference>
<feature type="compositionally biased region" description="Basic and acidic residues" evidence="1">
    <location>
        <begin position="374"/>
        <end position="384"/>
    </location>
</feature>
<dbReference type="OrthoDB" id="5422958at2759"/>
<feature type="region of interest" description="Disordered" evidence="1">
    <location>
        <begin position="1"/>
        <end position="26"/>
    </location>
</feature>
<dbReference type="Proteomes" id="UP000039046">
    <property type="component" value="Unassembled WGS sequence"/>
</dbReference>
<name>A0A0A1TC48_9HYPO</name>
<dbReference type="AlphaFoldDB" id="A0A0A1TC48"/>